<evidence type="ECO:0000313" key="2">
    <source>
        <dbReference type="EMBL" id="GBM79945.1"/>
    </source>
</evidence>
<dbReference type="EMBL" id="BGPR01107533">
    <property type="protein sequence ID" value="GBM79945.1"/>
    <property type="molecule type" value="Genomic_DNA"/>
</dbReference>
<dbReference type="AlphaFoldDB" id="A0A4Y2IQJ3"/>
<dbReference type="Proteomes" id="UP000499080">
    <property type="component" value="Unassembled WGS sequence"/>
</dbReference>
<evidence type="ECO:0000313" key="1">
    <source>
        <dbReference type="EMBL" id="GBM79936.1"/>
    </source>
</evidence>
<evidence type="ECO:0000313" key="3">
    <source>
        <dbReference type="Proteomes" id="UP000499080"/>
    </source>
</evidence>
<proteinExistence type="predicted"/>
<dbReference type="EMBL" id="BGPR01107529">
    <property type="protein sequence ID" value="GBM79936.1"/>
    <property type="molecule type" value="Genomic_DNA"/>
</dbReference>
<sequence>MHQHLKFRKICEQWVPHQLTTEQRNNRMALSLSNLQRYHEEEYGYGGNVSVSGQEDSSSNYNSMELATRMLHVKFTWRAKSKPAVVVRELCETYQLRNCRRHLTTIRNSEIR</sequence>
<organism evidence="2 3">
    <name type="scientific">Araneus ventricosus</name>
    <name type="common">Orbweaver spider</name>
    <name type="synonym">Epeira ventricosa</name>
    <dbReference type="NCBI Taxonomy" id="182803"/>
    <lineage>
        <taxon>Eukaryota</taxon>
        <taxon>Metazoa</taxon>
        <taxon>Ecdysozoa</taxon>
        <taxon>Arthropoda</taxon>
        <taxon>Chelicerata</taxon>
        <taxon>Arachnida</taxon>
        <taxon>Araneae</taxon>
        <taxon>Araneomorphae</taxon>
        <taxon>Entelegynae</taxon>
        <taxon>Araneoidea</taxon>
        <taxon>Araneidae</taxon>
        <taxon>Araneus</taxon>
    </lineage>
</organism>
<comment type="caution">
    <text evidence="2">The sequence shown here is derived from an EMBL/GenBank/DDBJ whole genome shotgun (WGS) entry which is preliminary data.</text>
</comment>
<gene>
    <name evidence="1" type="ORF">AVEN_121991_1</name>
    <name evidence="2" type="ORF">AVEN_205505_1</name>
</gene>
<reference evidence="2 3" key="1">
    <citation type="journal article" date="2019" name="Sci. Rep.">
        <title>Orb-weaving spider Araneus ventricosus genome elucidates the spidroin gene catalogue.</title>
        <authorList>
            <person name="Kono N."/>
            <person name="Nakamura H."/>
            <person name="Ohtoshi R."/>
            <person name="Moran D.A.P."/>
            <person name="Shinohara A."/>
            <person name="Yoshida Y."/>
            <person name="Fujiwara M."/>
            <person name="Mori M."/>
            <person name="Tomita M."/>
            <person name="Arakawa K."/>
        </authorList>
    </citation>
    <scope>NUCLEOTIDE SEQUENCE [LARGE SCALE GENOMIC DNA]</scope>
</reference>
<keyword evidence="3" id="KW-1185">Reference proteome</keyword>
<accession>A0A4Y2IQJ3</accession>
<name>A0A4Y2IQJ3_ARAVE</name>
<protein>
    <submittedName>
        <fullName evidence="2">Uncharacterized protein</fullName>
    </submittedName>
</protein>
<dbReference type="OrthoDB" id="10017160at2759"/>